<dbReference type="Pfam" id="PF00494">
    <property type="entry name" value="SQS_PSY"/>
    <property type="match status" value="1"/>
</dbReference>
<evidence type="ECO:0000313" key="1">
    <source>
        <dbReference type="EMBL" id="AZQ74338.1"/>
    </source>
</evidence>
<gene>
    <name evidence="1" type="ORF">EKH77_26795</name>
</gene>
<sequence length="204" mass="22684">MRCCAYLHTAQTCGLSPQWALDQLEGMHIDIGFTGFTTEADYQAYVDAVTWPGAMITSGLIPHQVPDHDFAQTCRVLSDGIQRTDNLFDMADDLREGRMTLPTADLDRHGVTRRELALGVDTPGLRALLTAHVRTAREALERASRMFDEVPPEFAPSVRCLIGLYHHRLNQVVDRGVTIARTPVRDDPLTCLRLLASARTPVFA</sequence>
<keyword evidence="2" id="KW-1185">Reference proteome</keyword>
<name>A0A3Q9G2B8_STRLT</name>
<dbReference type="EMBL" id="CP034587">
    <property type="protein sequence ID" value="AZQ74338.1"/>
    <property type="molecule type" value="Genomic_DNA"/>
</dbReference>
<dbReference type="SUPFAM" id="SSF48576">
    <property type="entry name" value="Terpenoid synthases"/>
    <property type="match status" value="1"/>
</dbReference>
<dbReference type="InterPro" id="IPR008949">
    <property type="entry name" value="Isoprenoid_synthase_dom_sf"/>
</dbReference>
<dbReference type="Gene3D" id="1.10.600.10">
    <property type="entry name" value="Farnesyl Diphosphate Synthase"/>
    <property type="match status" value="1"/>
</dbReference>
<dbReference type="OrthoDB" id="3535892at2"/>
<protein>
    <recommendedName>
        <fullName evidence="3">Phytoene synthase</fullName>
    </recommendedName>
</protein>
<evidence type="ECO:0000313" key="2">
    <source>
        <dbReference type="Proteomes" id="UP000267900"/>
    </source>
</evidence>
<proteinExistence type="predicted"/>
<dbReference type="Proteomes" id="UP000267900">
    <property type="component" value="Chromosome"/>
</dbReference>
<dbReference type="AlphaFoldDB" id="A0A3Q9G2B8"/>
<evidence type="ECO:0008006" key="3">
    <source>
        <dbReference type="Google" id="ProtNLM"/>
    </source>
</evidence>
<organism evidence="1 2">
    <name type="scientific">Streptomyces luteoverticillatus</name>
    <name type="common">Streptoverticillium luteoverticillatus</name>
    <dbReference type="NCBI Taxonomy" id="66425"/>
    <lineage>
        <taxon>Bacteria</taxon>
        <taxon>Bacillati</taxon>
        <taxon>Actinomycetota</taxon>
        <taxon>Actinomycetes</taxon>
        <taxon>Kitasatosporales</taxon>
        <taxon>Streptomycetaceae</taxon>
        <taxon>Streptomyces</taxon>
    </lineage>
</organism>
<reference evidence="1 2" key="1">
    <citation type="submission" date="2018-12" db="EMBL/GenBank/DDBJ databases">
        <title>The whole draft genome of Streptomyce luteoverticillatus CGMCC 15060.</title>
        <authorList>
            <person name="Feng Z."/>
            <person name="Chen G."/>
            <person name="Zhang J."/>
            <person name="Zhu H."/>
            <person name="Yu X."/>
            <person name="Zhang W."/>
            <person name="Zhang X."/>
        </authorList>
    </citation>
    <scope>NUCLEOTIDE SEQUENCE [LARGE SCALE GENOMIC DNA]</scope>
    <source>
        <strain evidence="1 2">CGMCC 15060</strain>
    </source>
</reference>
<dbReference type="InterPro" id="IPR002060">
    <property type="entry name" value="Squ/phyt_synthse"/>
</dbReference>
<accession>A0A3Q9G2B8</accession>